<dbReference type="Gene3D" id="1.20.58.760">
    <property type="entry name" value="Peptidase M41"/>
    <property type="match status" value="1"/>
</dbReference>
<sequence>MLLSILREVVADGLLAVVLSFLFWAMWQCPIELTALLVATVIGALRLMRPVWARLAGRMHLRFNQWIEWPVWRRVASVHEAGHLIVAHRLGVPVAGYALTPAASYLHQRCGATYFEHHPNARDPRQLLRTLTVLVAGKVSEELVLGKSVGAGHDLRTLAQWAALIDAGLEAQGRSPVGAGFWQQACEAEARQLLKIDALLIEQVADGMRRHVPVEALLAAVDRARQPATCA</sequence>
<proteinExistence type="predicted"/>
<feature type="transmembrane region" description="Helical" evidence="1">
    <location>
        <begin position="9"/>
        <end position="27"/>
    </location>
</feature>
<keyword evidence="1" id="KW-0812">Transmembrane</keyword>
<evidence type="ECO:0000313" key="3">
    <source>
        <dbReference type="Proteomes" id="UP001054846"/>
    </source>
</evidence>
<gene>
    <name evidence="2" type="ORF">ISF26_18500</name>
</gene>
<reference evidence="2 3" key="1">
    <citation type="journal article" date="2021" name="Genome Biol. Evol.">
        <title>Complete Genome Sequencing of a Novel Gloeobacter Species from a Waterfall Cave in Mexico.</title>
        <authorList>
            <person name="Saw J.H."/>
            <person name="Cardona T."/>
            <person name="Montejano G."/>
        </authorList>
    </citation>
    <scope>NUCLEOTIDE SEQUENCE [LARGE SCALE GENOMIC DNA]</scope>
    <source>
        <strain evidence="2">MG652769</strain>
    </source>
</reference>
<keyword evidence="1" id="KW-0472">Membrane</keyword>
<dbReference type="RefSeq" id="WP_230840804.1">
    <property type="nucleotide sequence ID" value="NZ_CP063845.1"/>
</dbReference>
<accession>A0ABY3PJ87</accession>
<dbReference type="SUPFAM" id="SSF140990">
    <property type="entry name" value="FtsH protease domain-like"/>
    <property type="match status" value="1"/>
</dbReference>
<name>A0ABY3PJ87_9CYAN</name>
<dbReference type="InterPro" id="IPR037219">
    <property type="entry name" value="Peptidase_M41-like"/>
</dbReference>
<dbReference type="EMBL" id="CP063845">
    <property type="protein sequence ID" value="UFP93751.1"/>
    <property type="molecule type" value="Genomic_DNA"/>
</dbReference>
<protein>
    <recommendedName>
        <fullName evidence="4">ATP-dependent Zn protease</fullName>
    </recommendedName>
</protein>
<organism evidence="2 3">
    <name type="scientific">Gloeobacter morelensis MG652769</name>
    <dbReference type="NCBI Taxonomy" id="2781736"/>
    <lineage>
        <taxon>Bacteria</taxon>
        <taxon>Bacillati</taxon>
        <taxon>Cyanobacteriota</taxon>
        <taxon>Cyanophyceae</taxon>
        <taxon>Gloeobacterales</taxon>
        <taxon>Gloeobacteraceae</taxon>
        <taxon>Gloeobacter</taxon>
        <taxon>Gloeobacter morelensis</taxon>
    </lineage>
</organism>
<evidence type="ECO:0008006" key="4">
    <source>
        <dbReference type="Google" id="ProtNLM"/>
    </source>
</evidence>
<evidence type="ECO:0000256" key="1">
    <source>
        <dbReference type="SAM" id="Phobius"/>
    </source>
</evidence>
<dbReference type="Proteomes" id="UP001054846">
    <property type="component" value="Chromosome"/>
</dbReference>
<dbReference type="PANTHER" id="PTHR33471:SF7">
    <property type="entry name" value="ATP-DEPENDENT ZINC METALLOPROTEASE-RELATED"/>
    <property type="match status" value="1"/>
</dbReference>
<keyword evidence="1" id="KW-1133">Transmembrane helix</keyword>
<feature type="transmembrane region" description="Helical" evidence="1">
    <location>
        <begin position="33"/>
        <end position="52"/>
    </location>
</feature>
<evidence type="ECO:0000313" key="2">
    <source>
        <dbReference type="EMBL" id="UFP93751.1"/>
    </source>
</evidence>
<keyword evidence="3" id="KW-1185">Reference proteome</keyword>
<dbReference type="PANTHER" id="PTHR33471">
    <property type="entry name" value="ATP-DEPENDENT ZINC METALLOPROTEASE-RELATED"/>
    <property type="match status" value="1"/>
</dbReference>